<dbReference type="Gene3D" id="3.40.50.1000">
    <property type="entry name" value="HAD superfamily/HAD-like"/>
    <property type="match status" value="1"/>
</dbReference>
<dbReference type="GO" id="GO:0050531">
    <property type="term" value="F:mannosyl-3-phosphoglycerate phosphatase activity"/>
    <property type="evidence" value="ECO:0007669"/>
    <property type="project" value="InterPro"/>
</dbReference>
<dbReference type="GO" id="GO:0008887">
    <property type="term" value="F:glycerate kinase activity"/>
    <property type="evidence" value="ECO:0007669"/>
    <property type="project" value="InterPro"/>
</dbReference>
<dbReference type="Gene3D" id="3.40.50.10180">
    <property type="entry name" value="Glycerate kinase, MOFRL-like N-terminal domain"/>
    <property type="match status" value="1"/>
</dbReference>
<evidence type="ECO:0000256" key="2">
    <source>
        <dbReference type="ARBA" id="ARBA00022723"/>
    </source>
</evidence>
<organism evidence="10">
    <name type="scientific">mine drainage metagenome</name>
    <dbReference type="NCBI Taxonomy" id="410659"/>
    <lineage>
        <taxon>unclassified sequences</taxon>
        <taxon>metagenomes</taxon>
        <taxon>ecological metagenomes</taxon>
    </lineage>
</organism>
<sequence>MRQRAGSYQPGFGYDGYVQRLLGKLMKKTVIFTDLDGTLLDEASYSHAKALSALSVIAASGTPLILCSSKTRAELEEYRARLDNAHPFVAENGGGIFIPRGYFSTPVEAEEANGYQLILLGTPYAEIRHHFVRLREQLHVKVRGFADMMVAEVAALTGLSEGEAALSKQRDFDEPFIFEGEPDENFLHAIETAGLRWTQGRIFHIMGNHDKGRAVSILVSLYKKQFGGVASIALGDSLNDLPMLLAVDRPVLVRHKDGSFDTRISIPDLLKTQLPGAAGWNEAMLQLLAHESDENASALPERKILMDIFNAALAAVDPYNAVLKAARVEHDRLLVAGAKYDLAVFERIIVVGAGKATARMALAVETLLGDKIAAGLIVVKDGHTEPLAIIEQVEAAHPIPNQAGIVGTQRILQMVRGADEKTLVICLLSGGASALLVAPVEGVTLQDKQEATRLLLNAGASINEMNAVRKHLSMVKGGKLAHSAFPAQLVTLIVSDVIGDPLDVIASGPTSPDNSTFAEARAVIAKYNLREILPPRVADYLQRGSTGQAPETVKEHDPCLTRTHNAIIASIRQVLTAAQEKAVQLGFVAQTISDTLQGEARDAAHFLAQAVRSELAAMQANERRCLLCGGETTVTVRGNGKGGRNQEFALAFALEIDGLCGVAMLSAGTDGSDGPTDAAGAMVGGRTASHARAHGIDPLRYLANNDSYAFFQQFDTASGAHSHLKTGPTGTNVMDIQIVLLNKKSPSMQQEQIFQEDTQQ</sequence>
<dbReference type="Pfam" id="PF08282">
    <property type="entry name" value="Hydrolase_3"/>
    <property type="match status" value="1"/>
</dbReference>
<dbReference type="GO" id="GO:0016618">
    <property type="term" value="F:hydroxypyruvate reductase [NAD(P)H] activity"/>
    <property type="evidence" value="ECO:0007669"/>
    <property type="project" value="UniProtKB-EC"/>
</dbReference>
<dbReference type="Gene3D" id="3.30.980.20">
    <property type="entry name" value="Putative mannosyl-3-phosphoglycerate phosphatase, domain 2"/>
    <property type="match status" value="1"/>
</dbReference>
<evidence type="ECO:0000256" key="4">
    <source>
        <dbReference type="ARBA" id="ARBA00022777"/>
    </source>
</evidence>
<dbReference type="InterPro" id="IPR006379">
    <property type="entry name" value="HAD-SF_hydro_IIB"/>
</dbReference>
<proteinExistence type="predicted"/>
<evidence type="ECO:0000256" key="1">
    <source>
        <dbReference type="ARBA" id="ARBA00022679"/>
    </source>
</evidence>
<dbReference type="CDD" id="cd07507">
    <property type="entry name" value="HAD_Pase"/>
    <property type="match status" value="1"/>
</dbReference>
<dbReference type="SFLD" id="SFLDG01140">
    <property type="entry name" value="C2.B:_Phosphomannomutase_and_P"/>
    <property type="match status" value="1"/>
</dbReference>
<dbReference type="EMBL" id="CABR01000142">
    <property type="protein sequence ID" value="CBI11406.1"/>
    <property type="molecule type" value="Genomic_DNA"/>
</dbReference>
<evidence type="ECO:0000259" key="9">
    <source>
        <dbReference type="Pfam" id="PF13660"/>
    </source>
</evidence>
<dbReference type="GO" id="GO:0051479">
    <property type="term" value="P:mannosylglycerate biosynthetic process"/>
    <property type="evidence" value="ECO:0007669"/>
    <property type="project" value="InterPro"/>
</dbReference>
<dbReference type="NCBIfam" id="TIGR01484">
    <property type="entry name" value="HAD-SF-IIB"/>
    <property type="match status" value="1"/>
</dbReference>
<dbReference type="NCBIfam" id="TIGR01486">
    <property type="entry name" value="HAD-SF-IIB-MPGP"/>
    <property type="match status" value="1"/>
</dbReference>
<dbReference type="InterPro" id="IPR006381">
    <property type="entry name" value="HAD-SF-IIB-MPGP"/>
</dbReference>
<evidence type="ECO:0000256" key="6">
    <source>
        <dbReference type="ARBA" id="ARBA00022840"/>
    </source>
</evidence>
<keyword evidence="7" id="KW-0460">Magnesium</keyword>
<dbReference type="GO" id="GO:0005737">
    <property type="term" value="C:cytoplasm"/>
    <property type="evidence" value="ECO:0007669"/>
    <property type="project" value="InterPro"/>
</dbReference>
<keyword evidence="4" id="KW-0418">Kinase</keyword>
<dbReference type="Pfam" id="PF13660">
    <property type="entry name" value="DUF4147"/>
    <property type="match status" value="1"/>
</dbReference>
<keyword evidence="1" id="KW-0808">Transferase</keyword>
<keyword evidence="6" id="KW-0067">ATP-binding</keyword>
<feature type="domain" description="MOFRL" evidence="8">
    <location>
        <begin position="625"/>
        <end position="735"/>
    </location>
</feature>
<dbReference type="InterPro" id="IPR039760">
    <property type="entry name" value="MOFRL_protein"/>
</dbReference>
<dbReference type="PANTHER" id="PTHR12227:SF0">
    <property type="entry name" value="GLYCERATE KINASE"/>
    <property type="match status" value="1"/>
</dbReference>
<evidence type="ECO:0000256" key="7">
    <source>
        <dbReference type="ARBA" id="ARBA00022842"/>
    </source>
</evidence>
<gene>
    <name evidence="10" type="ORF">CARN7_2233</name>
</gene>
<keyword evidence="10" id="KW-0560">Oxidoreductase</keyword>
<dbReference type="SFLD" id="SFLDG01142">
    <property type="entry name" value="C2.B.2:_Mannosyl-3-phosphoglyc"/>
    <property type="match status" value="1"/>
</dbReference>
<evidence type="ECO:0000256" key="3">
    <source>
        <dbReference type="ARBA" id="ARBA00022741"/>
    </source>
</evidence>
<keyword evidence="5" id="KW-0378">Hydrolase</keyword>
<dbReference type="PANTHER" id="PTHR12227">
    <property type="entry name" value="GLYCERATE KINASE"/>
    <property type="match status" value="1"/>
</dbReference>
<dbReference type="GO" id="GO:0005524">
    <property type="term" value="F:ATP binding"/>
    <property type="evidence" value="ECO:0007669"/>
    <property type="project" value="UniProtKB-KW"/>
</dbReference>
<keyword evidence="2" id="KW-0479">Metal-binding</keyword>
<dbReference type="InterPro" id="IPR037035">
    <property type="entry name" value="GK-like_C_sf"/>
</dbReference>
<comment type="caution">
    <text evidence="10">The sequence shown here is derived from an EMBL/GenBank/DDBJ whole genome shotgun (WGS) entry which is preliminary data.</text>
</comment>
<keyword evidence="10" id="KW-0670">Pyruvate</keyword>
<dbReference type="InterPro" id="IPR023214">
    <property type="entry name" value="HAD_sf"/>
</dbReference>
<dbReference type="InterPro" id="IPR007835">
    <property type="entry name" value="MOFRL"/>
</dbReference>
<evidence type="ECO:0000256" key="5">
    <source>
        <dbReference type="ARBA" id="ARBA00022801"/>
    </source>
</evidence>
<dbReference type="SUPFAM" id="SSF56784">
    <property type="entry name" value="HAD-like"/>
    <property type="match status" value="1"/>
</dbReference>
<reference evidence="10" key="1">
    <citation type="submission" date="2009-10" db="EMBL/GenBank/DDBJ databases">
        <title>Diversity of trophic interactions inside an arsenic-rich microbial ecosystem.</title>
        <authorList>
            <person name="Bertin P.N."/>
            <person name="Heinrich-Salmeron A."/>
            <person name="Pelletier E."/>
            <person name="Goulhen-Chollet F."/>
            <person name="Arsene-Ploetze F."/>
            <person name="Gallien S."/>
            <person name="Calteau A."/>
            <person name="Vallenet D."/>
            <person name="Casiot C."/>
            <person name="Chane-Woon-Ming B."/>
            <person name="Giloteaux L."/>
            <person name="Barakat M."/>
            <person name="Bonnefoy V."/>
            <person name="Bruneel O."/>
            <person name="Chandler M."/>
            <person name="Cleiss J."/>
            <person name="Duran R."/>
            <person name="Elbaz-Poulichet F."/>
            <person name="Fonknechten N."/>
            <person name="Lauga B."/>
            <person name="Mornico D."/>
            <person name="Ortet P."/>
            <person name="Schaeffer C."/>
            <person name="Siguier P."/>
            <person name="Alexander Thil Smith A."/>
            <person name="Van Dorsselaer A."/>
            <person name="Weissenbach J."/>
            <person name="Medigue C."/>
            <person name="Le Paslier D."/>
        </authorList>
    </citation>
    <scope>NUCLEOTIDE SEQUENCE</scope>
</reference>
<dbReference type="SUPFAM" id="SSF82544">
    <property type="entry name" value="GckA/TtuD-like"/>
    <property type="match status" value="1"/>
</dbReference>
<evidence type="ECO:0000313" key="10">
    <source>
        <dbReference type="EMBL" id="CBI11406.1"/>
    </source>
</evidence>
<dbReference type="InterPro" id="IPR025286">
    <property type="entry name" value="MOFRL_assoc_dom"/>
</dbReference>
<dbReference type="SFLD" id="SFLDS00003">
    <property type="entry name" value="Haloacid_Dehalogenase"/>
    <property type="match status" value="1"/>
</dbReference>
<evidence type="ECO:0000259" key="8">
    <source>
        <dbReference type="Pfam" id="PF05161"/>
    </source>
</evidence>
<dbReference type="FunFam" id="3.40.50.10180:FF:000001">
    <property type="entry name" value="Glycerate kinase"/>
    <property type="match status" value="1"/>
</dbReference>
<feature type="domain" description="MOFRL-associated" evidence="9">
    <location>
        <begin position="305"/>
        <end position="542"/>
    </location>
</feature>
<accession>E6QVY3</accession>
<dbReference type="EC" id="1.1.1.81" evidence="10"/>
<dbReference type="AlphaFoldDB" id="E6QVY3"/>
<dbReference type="InterPro" id="IPR038614">
    <property type="entry name" value="GK_N_sf"/>
</dbReference>
<dbReference type="InterPro" id="IPR036412">
    <property type="entry name" value="HAD-like_sf"/>
</dbReference>
<dbReference type="Gene3D" id="3.40.1480.10">
    <property type="entry name" value="MOFRL domain"/>
    <property type="match status" value="1"/>
</dbReference>
<protein>
    <submittedName>
        <fullName evidence="10">Putative hydroxypyruvate reductase (Modular protein)</fullName>
        <ecNumber evidence="10">1.1.1.81</ecNumber>
    </submittedName>
</protein>
<dbReference type="Pfam" id="PF05161">
    <property type="entry name" value="MOFRL"/>
    <property type="match status" value="1"/>
</dbReference>
<keyword evidence="3" id="KW-0547">Nucleotide-binding</keyword>
<dbReference type="GO" id="GO:0046872">
    <property type="term" value="F:metal ion binding"/>
    <property type="evidence" value="ECO:0007669"/>
    <property type="project" value="UniProtKB-KW"/>
</dbReference>
<name>E6QVY3_9ZZZZ</name>